<dbReference type="InterPro" id="IPR049720">
    <property type="entry name" value="EF1B_bsu/dsu"/>
</dbReference>
<dbReference type="PANTHER" id="PTHR11595:SF26">
    <property type="entry name" value="ELONGATION FACTOR 1-DELTA"/>
    <property type="match status" value="1"/>
</dbReference>
<dbReference type="GO" id="GO:0003746">
    <property type="term" value="F:translation elongation factor activity"/>
    <property type="evidence" value="ECO:0007669"/>
    <property type="project" value="UniProtKB-KW"/>
</dbReference>
<sequence length="178" mass="19736">MRKMATNFLVHEKIWFYKFKYDDAESRFYKQMNGAVAGVSHEENGTSVILRDTARARENIQKSLAGSSGPGASSGPRGDHSKLLVWIASLNGEEACVSCPQTQHVSPMRLVEPSTKKPATPAEDEDNDIDLFGNDNEEEDKEAAQLQEKWLQQYTEKKAKKPYAGGQVLHPAGRQALG</sequence>
<proteinExistence type="predicted"/>
<reference evidence="3 4" key="1">
    <citation type="submission" date="2023-05" db="EMBL/GenBank/DDBJ databases">
        <title>B98-5 Cell Line De Novo Hybrid Assembly: An Optical Mapping Approach.</title>
        <authorList>
            <person name="Kananen K."/>
            <person name="Auerbach J.A."/>
            <person name="Kautto E."/>
            <person name="Blachly J.S."/>
        </authorList>
    </citation>
    <scope>NUCLEOTIDE SEQUENCE [LARGE SCALE GENOMIC DNA]</scope>
    <source>
        <strain evidence="3">B95-8</strain>
        <tissue evidence="3">Cell line</tissue>
    </source>
</reference>
<organism evidence="3 4">
    <name type="scientific">Saguinus oedipus</name>
    <name type="common">Cotton-top tamarin</name>
    <name type="synonym">Oedipomidas oedipus</name>
    <dbReference type="NCBI Taxonomy" id="9490"/>
    <lineage>
        <taxon>Eukaryota</taxon>
        <taxon>Metazoa</taxon>
        <taxon>Chordata</taxon>
        <taxon>Craniata</taxon>
        <taxon>Vertebrata</taxon>
        <taxon>Euteleostomi</taxon>
        <taxon>Mammalia</taxon>
        <taxon>Eutheria</taxon>
        <taxon>Euarchontoglires</taxon>
        <taxon>Primates</taxon>
        <taxon>Haplorrhini</taxon>
        <taxon>Platyrrhini</taxon>
        <taxon>Cebidae</taxon>
        <taxon>Callitrichinae</taxon>
        <taxon>Saguinus</taxon>
    </lineage>
</organism>
<keyword evidence="4" id="KW-1185">Reference proteome</keyword>
<feature type="compositionally biased region" description="Acidic residues" evidence="1">
    <location>
        <begin position="122"/>
        <end position="141"/>
    </location>
</feature>
<dbReference type="EMBL" id="JASSZA010000010">
    <property type="protein sequence ID" value="KAK2099514.1"/>
    <property type="molecule type" value="Genomic_DNA"/>
</dbReference>
<dbReference type="PANTHER" id="PTHR11595">
    <property type="entry name" value="EF-HAND AND COILED-COIL DOMAIN-CONTAINING FAMILY MEMBER"/>
    <property type="match status" value="1"/>
</dbReference>
<keyword evidence="3" id="KW-0648">Protein biosynthesis</keyword>
<evidence type="ECO:0000313" key="4">
    <source>
        <dbReference type="Proteomes" id="UP001266305"/>
    </source>
</evidence>
<dbReference type="InterPro" id="IPR018940">
    <property type="entry name" value="EF-1_beta_acid_region_euk"/>
</dbReference>
<keyword evidence="3" id="KW-0251">Elongation factor</keyword>
<evidence type="ECO:0000259" key="2">
    <source>
        <dbReference type="SMART" id="SM01182"/>
    </source>
</evidence>
<dbReference type="Proteomes" id="UP001266305">
    <property type="component" value="Unassembled WGS sequence"/>
</dbReference>
<comment type="caution">
    <text evidence="3">The sequence shown here is derived from an EMBL/GenBank/DDBJ whole genome shotgun (WGS) entry which is preliminary data.</text>
</comment>
<name>A0ABQ9UR01_SAGOE</name>
<dbReference type="SMART" id="SM01182">
    <property type="entry name" value="EF-1_beta_acid"/>
    <property type="match status" value="1"/>
</dbReference>
<accession>A0ABQ9UR01</accession>
<gene>
    <name evidence="3" type="primary">EEF1D_3</name>
    <name evidence="3" type="ORF">P7K49_020862</name>
</gene>
<protein>
    <submittedName>
        <fullName evidence="3">Elongation factor 1-delta</fullName>
    </submittedName>
</protein>
<evidence type="ECO:0000313" key="3">
    <source>
        <dbReference type="EMBL" id="KAK2099514.1"/>
    </source>
</evidence>
<evidence type="ECO:0000256" key="1">
    <source>
        <dbReference type="SAM" id="MobiDB-lite"/>
    </source>
</evidence>
<feature type="region of interest" description="Disordered" evidence="1">
    <location>
        <begin position="109"/>
        <end position="143"/>
    </location>
</feature>
<feature type="domain" description="Elongation factor 1 beta central acidic region eukaryote" evidence="2">
    <location>
        <begin position="131"/>
        <end position="158"/>
    </location>
</feature>
<dbReference type="Pfam" id="PF10587">
    <property type="entry name" value="EF-1_beta_acid"/>
    <property type="match status" value="1"/>
</dbReference>